<dbReference type="PANTHER" id="PTHR10555">
    <property type="entry name" value="SORTING NEXIN"/>
    <property type="match status" value="1"/>
</dbReference>
<dbReference type="Pfam" id="PF09325">
    <property type="entry name" value="Vps5"/>
    <property type="match status" value="1"/>
</dbReference>
<evidence type="ECO:0000259" key="2">
    <source>
        <dbReference type="PROSITE" id="PS50195"/>
    </source>
</evidence>
<evidence type="ECO:0000256" key="1">
    <source>
        <dbReference type="SAM" id="MobiDB-lite"/>
    </source>
</evidence>
<feature type="region of interest" description="Disordered" evidence="1">
    <location>
        <begin position="384"/>
        <end position="403"/>
    </location>
</feature>
<feature type="region of interest" description="Disordered" evidence="1">
    <location>
        <begin position="468"/>
        <end position="496"/>
    </location>
</feature>
<dbReference type="PROSITE" id="PS50195">
    <property type="entry name" value="PX"/>
    <property type="match status" value="1"/>
</dbReference>
<reference evidence="3 4" key="1">
    <citation type="journal article" date="2015" name="Genome Biol. Evol.">
        <title>Comparative Genomics of a Bacterivorous Green Alga Reveals Evolutionary Causalities and Consequences of Phago-Mixotrophic Mode of Nutrition.</title>
        <authorList>
            <person name="Burns J.A."/>
            <person name="Paasch A."/>
            <person name="Narechania A."/>
            <person name="Kim E."/>
        </authorList>
    </citation>
    <scope>NUCLEOTIDE SEQUENCE [LARGE SCALE GENOMIC DNA]</scope>
    <source>
        <strain evidence="3 4">PLY_AMNH</strain>
    </source>
</reference>
<comment type="caution">
    <text evidence="3">The sequence shown here is derived from an EMBL/GenBank/DDBJ whole genome shotgun (WGS) entry which is preliminary data.</text>
</comment>
<dbReference type="InterPro" id="IPR036871">
    <property type="entry name" value="PX_dom_sf"/>
</dbReference>
<evidence type="ECO:0000313" key="4">
    <source>
        <dbReference type="Proteomes" id="UP001190700"/>
    </source>
</evidence>
<sequence>MSCFDVKVVNPTRSSVLVYGGDLQYEVITSTNLFTYQSTRVEPNSLEDERPPVECRVSRKFSDFIWLHKKLRRDNQSVILPALPTEDADESDELSDSVDQRRVALGCYLTKVAAHPMLCFSQQLKSFLTLNDSVSWANYRDADSSIFGSMSFSFMSRRPSIDDADIRKDEKPDLLTKVEYLREHSAKLENFRATMSDLHQGISHLAGLCYGMSHVAEELAACEVKGQQLICGSEVDSSLGPMLHRLSTVTEKLSEQYYRDSKNLVSIFDFAAQQDREVSKSVHETVEDRVRALHGLQQSKMEASSSKDQLLKFARLGKPVPVEVKNLHLDAQKKCEGAERAYQALADTLDTELNRVHKARTGELVSALTSVCAQQSQLAQSTASMWSQVSSSPERRNSVPGDDSDYPVLYAVPYDNTGNPRICNTEIQAELVTECPVAYDAYNPRFKKVASFADAVWWISRARQLRESGQSDQDFDVPDVDGLRSDLDEAEGSSPACGRRTNFLDPLLSEDKKQELERPVTIDSGHNYGHVVDDMETLLAE</sequence>
<dbReference type="InterPro" id="IPR001683">
    <property type="entry name" value="PX_dom"/>
</dbReference>
<dbReference type="Proteomes" id="UP001190700">
    <property type="component" value="Unassembled WGS sequence"/>
</dbReference>
<gene>
    <name evidence="3" type="ORF">CYMTET_49604</name>
</gene>
<dbReference type="EMBL" id="LGRX02033605">
    <property type="protein sequence ID" value="KAK3240562.1"/>
    <property type="molecule type" value="Genomic_DNA"/>
</dbReference>
<dbReference type="SUPFAM" id="SSF64268">
    <property type="entry name" value="PX domain"/>
    <property type="match status" value="1"/>
</dbReference>
<dbReference type="InterPro" id="IPR015404">
    <property type="entry name" value="Vps5_C"/>
</dbReference>
<dbReference type="AlphaFoldDB" id="A0AAE0EUJ0"/>
<keyword evidence="4" id="KW-1185">Reference proteome</keyword>
<accession>A0AAE0EUJ0</accession>
<dbReference type="Gene3D" id="1.20.1270.60">
    <property type="entry name" value="Arfaptin homology (AH) domain/BAR domain"/>
    <property type="match status" value="1"/>
</dbReference>
<name>A0AAE0EUJ0_9CHLO</name>
<dbReference type="PANTHER" id="PTHR10555:SF170">
    <property type="entry name" value="FI18122P1"/>
    <property type="match status" value="1"/>
</dbReference>
<proteinExistence type="predicted"/>
<dbReference type="GO" id="GO:0005768">
    <property type="term" value="C:endosome"/>
    <property type="evidence" value="ECO:0007669"/>
    <property type="project" value="TreeGrafter"/>
</dbReference>
<dbReference type="Pfam" id="PF00787">
    <property type="entry name" value="PX"/>
    <property type="match status" value="1"/>
</dbReference>
<protein>
    <recommendedName>
        <fullName evidence="2">PX domain-containing protein</fullName>
    </recommendedName>
</protein>
<dbReference type="GO" id="GO:0035091">
    <property type="term" value="F:phosphatidylinositol binding"/>
    <property type="evidence" value="ECO:0007669"/>
    <property type="project" value="InterPro"/>
</dbReference>
<dbReference type="InterPro" id="IPR027267">
    <property type="entry name" value="AH/BAR_dom_sf"/>
</dbReference>
<dbReference type="SUPFAM" id="SSF103657">
    <property type="entry name" value="BAR/IMD domain-like"/>
    <property type="match status" value="1"/>
</dbReference>
<evidence type="ECO:0000313" key="3">
    <source>
        <dbReference type="EMBL" id="KAK3240562.1"/>
    </source>
</evidence>
<feature type="domain" description="PX" evidence="2">
    <location>
        <begin position="1"/>
        <end position="135"/>
    </location>
</feature>
<dbReference type="Gene3D" id="3.30.1520.10">
    <property type="entry name" value="Phox-like domain"/>
    <property type="match status" value="1"/>
</dbReference>
<dbReference type="SMART" id="SM00312">
    <property type="entry name" value="PX"/>
    <property type="match status" value="1"/>
</dbReference>
<organism evidence="3 4">
    <name type="scientific">Cymbomonas tetramitiformis</name>
    <dbReference type="NCBI Taxonomy" id="36881"/>
    <lineage>
        <taxon>Eukaryota</taxon>
        <taxon>Viridiplantae</taxon>
        <taxon>Chlorophyta</taxon>
        <taxon>Pyramimonadophyceae</taxon>
        <taxon>Pyramimonadales</taxon>
        <taxon>Pyramimonadaceae</taxon>
        <taxon>Cymbomonas</taxon>
    </lineage>
</organism>